<dbReference type="RefSeq" id="XP_033588311.1">
    <property type="nucleotide sequence ID" value="XM_033735527.1"/>
</dbReference>
<dbReference type="Proteomes" id="UP000799767">
    <property type="component" value="Unassembled WGS sequence"/>
</dbReference>
<sequence>MAPSRSRTNPRDHGLDNFSFDNAHLQDFVVPDGLIQPLPKALADAVANWVYAGAALRTAIDRLHLLDEHVVERPVDASVSSRSDSLSWEPLTPTAADTPATVTIPSDSSATPLIGPGAIAYPSFPVVNPYTQLPTSMLGMESPPFTPVDSKCPGTPSYSASAAAGPKTVTLPDLHRLNAQLYPLTRHLSPATTVCSSSPDAEIRELKTWEAYVKTYNAEVYDLKYQAVPRFVGCTRTVRKLMVELELCGQMSSRLTAALRAFQAWWAEQSPKAGEYQVKAGAWHEKSLV</sequence>
<reference evidence="2" key="1">
    <citation type="journal article" date="2020" name="Stud. Mycol.">
        <title>101 Dothideomycetes genomes: a test case for predicting lifestyles and emergence of pathogens.</title>
        <authorList>
            <person name="Haridas S."/>
            <person name="Albert R."/>
            <person name="Binder M."/>
            <person name="Bloem J."/>
            <person name="Labutti K."/>
            <person name="Salamov A."/>
            <person name="Andreopoulos B."/>
            <person name="Baker S."/>
            <person name="Barry K."/>
            <person name="Bills G."/>
            <person name="Bluhm B."/>
            <person name="Cannon C."/>
            <person name="Castanera R."/>
            <person name="Culley D."/>
            <person name="Daum C."/>
            <person name="Ezra D."/>
            <person name="Gonzalez J."/>
            <person name="Henrissat B."/>
            <person name="Kuo A."/>
            <person name="Liang C."/>
            <person name="Lipzen A."/>
            <person name="Lutzoni F."/>
            <person name="Magnuson J."/>
            <person name="Mondo S."/>
            <person name="Nolan M."/>
            <person name="Ohm R."/>
            <person name="Pangilinan J."/>
            <person name="Park H.-J."/>
            <person name="Ramirez L."/>
            <person name="Alfaro M."/>
            <person name="Sun H."/>
            <person name="Tritt A."/>
            <person name="Yoshinaga Y."/>
            <person name="Zwiers L.-H."/>
            <person name="Turgeon B."/>
            <person name="Goodwin S."/>
            <person name="Spatafora J."/>
            <person name="Crous P."/>
            <person name="Grigoriev I."/>
        </authorList>
    </citation>
    <scope>NUCLEOTIDE SEQUENCE</scope>
    <source>
        <strain evidence="2">CBS 113389</strain>
    </source>
</reference>
<gene>
    <name evidence="2" type="ORF">BDY17DRAFT_311401</name>
</gene>
<dbReference type="GeneID" id="54476529"/>
<evidence type="ECO:0000256" key="1">
    <source>
        <dbReference type="SAM" id="MobiDB-lite"/>
    </source>
</evidence>
<keyword evidence="3" id="KW-1185">Reference proteome</keyword>
<evidence type="ECO:0000313" key="3">
    <source>
        <dbReference type="Proteomes" id="UP000799767"/>
    </source>
</evidence>
<accession>A0A6A6PPZ1</accession>
<feature type="compositionally biased region" description="Low complexity" evidence="1">
    <location>
        <begin position="83"/>
        <end position="103"/>
    </location>
</feature>
<organism evidence="2 3">
    <name type="scientific">Neohortaea acidophila</name>
    <dbReference type="NCBI Taxonomy" id="245834"/>
    <lineage>
        <taxon>Eukaryota</taxon>
        <taxon>Fungi</taxon>
        <taxon>Dikarya</taxon>
        <taxon>Ascomycota</taxon>
        <taxon>Pezizomycotina</taxon>
        <taxon>Dothideomycetes</taxon>
        <taxon>Dothideomycetidae</taxon>
        <taxon>Mycosphaerellales</taxon>
        <taxon>Teratosphaeriaceae</taxon>
        <taxon>Neohortaea</taxon>
    </lineage>
</organism>
<proteinExistence type="predicted"/>
<dbReference type="AlphaFoldDB" id="A0A6A6PPZ1"/>
<evidence type="ECO:0000313" key="2">
    <source>
        <dbReference type="EMBL" id="KAF2481741.1"/>
    </source>
</evidence>
<dbReference type="EMBL" id="MU001637">
    <property type="protein sequence ID" value="KAF2481741.1"/>
    <property type="molecule type" value="Genomic_DNA"/>
</dbReference>
<protein>
    <submittedName>
        <fullName evidence="2">Uncharacterized protein</fullName>
    </submittedName>
</protein>
<dbReference type="OrthoDB" id="3898724at2759"/>
<feature type="region of interest" description="Disordered" evidence="1">
    <location>
        <begin position="83"/>
        <end position="104"/>
    </location>
</feature>
<name>A0A6A6PPZ1_9PEZI</name>